<keyword evidence="8" id="KW-1185">Reference proteome</keyword>
<dbReference type="OrthoDB" id="18937at2759"/>
<dbReference type="GO" id="GO:0072659">
    <property type="term" value="P:protein localization to plasma membrane"/>
    <property type="evidence" value="ECO:0007669"/>
    <property type="project" value="TreeGrafter"/>
</dbReference>
<dbReference type="EMBL" id="BKCP01009626">
    <property type="protein sequence ID" value="GER51246.1"/>
    <property type="molecule type" value="Genomic_DNA"/>
</dbReference>
<keyword evidence="3" id="KW-1003">Cell membrane</keyword>
<evidence type="ECO:0000256" key="4">
    <source>
        <dbReference type="ARBA" id="ARBA00022490"/>
    </source>
</evidence>
<dbReference type="AlphaFoldDB" id="A0A5A7R1L3"/>
<dbReference type="PANTHER" id="PTHR31220:SF10">
    <property type="entry name" value="HYCCIN"/>
    <property type="match status" value="1"/>
</dbReference>
<evidence type="ECO:0000256" key="1">
    <source>
        <dbReference type="ARBA" id="ARBA00004236"/>
    </source>
</evidence>
<dbReference type="InterPro" id="IPR018619">
    <property type="entry name" value="Hyccin"/>
</dbReference>
<proteinExistence type="inferred from homology"/>
<evidence type="ECO:0000256" key="6">
    <source>
        <dbReference type="ARBA" id="ARBA00034482"/>
    </source>
</evidence>
<evidence type="ECO:0000256" key="5">
    <source>
        <dbReference type="ARBA" id="ARBA00023136"/>
    </source>
</evidence>
<protein>
    <submittedName>
        <fullName evidence="7">Uncharacterized protein</fullName>
    </submittedName>
</protein>
<comment type="subcellular location">
    <subcellularLocation>
        <location evidence="1">Cell membrane</location>
    </subcellularLocation>
    <subcellularLocation>
        <location evidence="2">Cytoplasm</location>
        <location evidence="2">Cytosol</location>
    </subcellularLocation>
</comment>
<dbReference type="Pfam" id="PF09790">
    <property type="entry name" value="Hyccin"/>
    <property type="match status" value="1"/>
</dbReference>
<sequence>MSDDDDTFHSGDPHLRLAVLRHLPTLAAAYLSRAALHKPLAGFESVLLAIYAHETSARSGHALTATIPDLSHPSLYHEPSPPTANRASTDLHLAIVSPSLEPHGTVRSTRRARIVGVALELYYANISEIPVQSKIEFCGICEAWAGLQDDDDNDGDDDDVSRNKGRINLPWELMQPILRILGHCVMGPEKSDELFRAGLAACRCVHGRAMRDINPKAVLASMSLVKLAQASVEDVVDYTEIGTSNVISF</sequence>
<dbReference type="GO" id="GO:0046854">
    <property type="term" value="P:phosphatidylinositol phosphate biosynthetic process"/>
    <property type="evidence" value="ECO:0007669"/>
    <property type="project" value="TreeGrafter"/>
</dbReference>
<evidence type="ECO:0000313" key="8">
    <source>
        <dbReference type="Proteomes" id="UP000325081"/>
    </source>
</evidence>
<accession>A0A5A7R1L3</accession>
<evidence type="ECO:0000256" key="2">
    <source>
        <dbReference type="ARBA" id="ARBA00004514"/>
    </source>
</evidence>
<gene>
    <name evidence="7" type="ORF">STAS_28609</name>
</gene>
<comment type="caution">
    <text evidence="7">The sequence shown here is derived from an EMBL/GenBank/DDBJ whole genome shotgun (WGS) entry which is preliminary data.</text>
</comment>
<organism evidence="7 8">
    <name type="scientific">Striga asiatica</name>
    <name type="common">Asiatic witchweed</name>
    <name type="synonym">Buchnera asiatica</name>
    <dbReference type="NCBI Taxonomy" id="4170"/>
    <lineage>
        <taxon>Eukaryota</taxon>
        <taxon>Viridiplantae</taxon>
        <taxon>Streptophyta</taxon>
        <taxon>Embryophyta</taxon>
        <taxon>Tracheophyta</taxon>
        <taxon>Spermatophyta</taxon>
        <taxon>Magnoliopsida</taxon>
        <taxon>eudicotyledons</taxon>
        <taxon>Gunneridae</taxon>
        <taxon>Pentapetalae</taxon>
        <taxon>asterids</taxon>
        <taxon>lamiids</taxon>
        <taxon>Lamiales</taxon>
        <taxon>Orobanchaceae</taxon>
        <taxon>Buchnereae</taxon>
        <taxon>Striga</taxon>
    </lineage>
</organism>
<dbReference type="GO" id="GO:0005829">
    <property type="term" value="C:cytosol"/>
    <property type="evidence" value="ECO:0007669"/>
    <property type="project" value="UniProtKB-SubCell"/>
</dbReference>
<keyword evidence="4" id="KW-0963">Cytoplasm</keyword>
<dbReference type="Proteomes" id="UP000325081">
    <property type="component" value="Unassembled WGS sequence"/>
</dbReference>
<keyword evidence="5" id="KW-0472">Membrane</keyword>
<dbReference type="PANTHER" id="PTHR31220">
    <property type="entry name" value="HYCCIN RELATED"/>
    <property type="match status" value="1"/>
</dbReference>
<name>A0A5A7R1L3_STRAF</name>
<evidence type="ECO:0000256" key="3">
    <source>
        <dbReference type="ARBA" id="ARBA00022475"/>
    </source>
</evidence>
<evidence type="ECO:0000313" key="7">
    <source>
        <dbReference type="EMBL" id="GER51246.1"/>
    </source>
</evidence>
<comment type="similarity">
    <text evidence="6">Belongs to the Hyccin family.</text>
</comment>
<dbReference type="GO" id="GO:0005886">
    <property type="term" value="C:plasma membrane"/>
    <property type="evidence" value="ECO:0007669"/>
    <property type="project" value="UniProtKB-SubCell"/>
</dbReference>
<reference evidence="8" key="1">
    <citation type="journal article" date="2019" name="Curr. Biol.">
        <title>Genome Sequence of Striga asiatica Provides Insight into the Evolution of Plant Parasitism.</title>
        <authorList>
            <person name="Yoshida S."/>
            <person name="Kim S."/>
            <person name="Wafula E.K."/>
            <person name="Tanskanen J."/>
            <person name="Kim Y.M."/>
            <person name="Honaas L."/>
            <person name="Yang Z."/>
            <person name="Spallek T."/>
            <person name="Conn C.E."/>
            <person name="Ichihashi Y."/>
            <person name="Cheong K."/>
            <person name="Cui S."/>
            <person name="Der J.P."/>
            <person name="Gundlach H."/>
            <person name="Jiao Y."/>
            <person name="Hori C."/>
            <person name="Ishida J.K."/>
            <person name="Kasahara H."/>
            <person name="Kiba T."/>
            <person name="Kim M.S."/>
            <person name="Koo N."/>
            <person name="Laohavisit A."/>
            <person name="Lee Y.H."/>
            <person name="Lumba S."/>
            <person name="McCourt P."/>
            <person name="Mortimer J.C."/>
            <person name="Mutuku J.M."/>
            <person name="Nomura T."/>
            <person name="Sasaki-Sekimoto Y."/>
            <person name="Seto Y."/>
            <person name="Wang Y."/>
            <person name="Wakatake T."/>
            <person name="Sakakibara H."/>
            <person name="Demura T."/>
            <person name="Yamaguchi S."/>
            <person name="Yoneyama K."/>
            <person name="Manabe R.I."/>
            <person name="Nelson D.C."/>
            <person name="Schulman A.H."/>
            <person name="Timko M.P."/>
            <person name="dePamphilis C.W."/>
            <person name="Choi D."/>
            <person name="Shirasu K."/>
        </authorList>
    </citation>
    <scope>NUCLEOTIDE SEQUENCE [LARGE SCALE GENOMIC DNA]</scope>
    <source>
        <strain evidence="8">cv. UVA1</strain>
    </source>
</reference>